<feature type="region of interest" description="Disordered" evidence="1">
    <location>
        <begin position="1"/>
        <end position="43"/>
    </location>
</feature>
<dbReference type="Proteomes" id="UP001596317">
    <property type="component" value="Unassembled WGS sequence"/>
</dbReference>
<sequence length="138" mass="15056">MEEADMLAAAGPHVGPTSLPDPPPAEAPMNLFPAATPHDQATSFPPIDKDLAIGDIANLLYTYDGEAIVQWAMSALEPKFEWVIHHQGVFPDQDVELVEQLQEVLLLLCAKIYPLPPAVSAPFMKRLEEVDQRLSSSA</sequence>
<evidence type="ECO:0000313" key="2">
    <source>
        <dbReference type="EMBL" id="MFC6663863.1"/>
    </source>
</evidence>
<gene>
    <name evidence="2" type="ORF">ACFP90_28120</name>
</gene>
<name>A0ABW1ZTM2_9DEIO</name>
<accession>A0ABW1ZTM2</accession>
<reference evidence="3" key="1">
    <citation type="journal article" date="2019" name="Int. J. Syst. Evol. Microbiol.">
        <title>The Global Catalogue of Microorganisms (GCM) 10K type strain sequencing project: providing services to taxonomists for standard genome sequencing and annotation.</title>
        <authorList>
            <consortium name="The Broad Institute Genomics Platform"/>
            <consortium name="The Broad Institute Genome Sequencing Center for Infectious Disease"/>
            <person name="Wu L."/>
            <person name="Ma J."/>
        </authorList>
    </citation>
    <scope>NUCLEOTIDE SEQUENCE [LARGE SCALE GENOMIC DNA]</scope>
    <source>
        <strain evidence="3">CCUG 63830</strain>
    </source>
</reference>
<evidence type="ECO:0000256" key="1">
    <source>
        <dbReference type="SAM" id="MobiDB-lite"/>
    </source>
</evidence>
<evidence type="ECO:0000313" key="3">
    <source>
        <dbReference type="Proteomes" id="UP001596317"/>
    </source>
</evidence>
<proteinExistence type="predicted"/>
<protein>
    <submittedName>
        <fullName evidence="2">Uncharacterized protein</fullName>
    </submittedName>
</protein>
<dbReference type="RefSeq" id="WP_380059394.1">
    <property type="nucleotide sequence ID" value="NZ_JBHSWB010000004.1"/>
</dbReference>
<comment type="caution">
    <text evidence="2">The sequence shown here is derived from an EMBL/GenBank/DDBJ whole genome shotgun (WGS) entry which is preliminary data.</text>
</comment>
<keyword evidence="3" id="KW-1185">Reference proteome</keyword>
<dbReference type="EMBL" id="JBHSWB010000004">
    <property type="protein sequence ID" value="MFC6663863.1"/>
    <property type="molecule type" value="Genomic_DNA"/>
</dbReference>
<organism evidence="2 3">
    <name type="scientific">Deinococcus multiflagellatus</name>
    <dbReference type="NCBI Taxonomy" id="1656887"/>
    <lineage>
        <taxon>Bacteria</taxon>
        <taxon>Thermotogati</taxon>
        <taxon>Deinococcota</taxon>
        <taxon>Deinococci</taxon>
        <taxon>Deinococcales</taxon>
        <taxon>Deinococcaceae</taxon>
        <taxon>Deinococcus</taxon>
    </lineage>
</organism>